<dbReference type="AlphaFoldDB" id="A0A4S9A702"/>
<name>A0A4S9A702_AURPU</name>
<reference evidence="1 2" key="1">
    <citation type="submission" date="2018-10" db="EMBL/GenBank/DDBJ databases">
        <title>Fifty Aureobasidium pullulans genomes reveal a recombining polyextremotolerant generalist.</title>
        <authorList>
            <person name="Gostincar C."/>
            <person name="Turk M."/>
            <person name="Zajc J."/>
            <person name="Gunde-Cimerman N."/>
        </authorList>
    </citation>
    <scope>NUCLEOTIDE SEQUENCE [LARGE SCALE GENOMIC DNA]</scope>
    <source>
        <strain evidence="1 2">EXF-10659</strain>
    </source>
</reference>
<dbReference type="EMBL" id="QZAO01000112">
    <property type="protein sequence ID" value="THW74920.1"/>
    <property type="molecule type" value="Genomic_DNA"/>
</dbReference>
<dbReference type="Proteomes" id="UP000308802">
    <property type="component" value="Unassembled WGS sequence"/>
</dbReference>
<protein>
    <submittedName>
        <fullName evidence="1">Uncharacterized protein</fullName>
    </submittedName>
</protein>
<gene>
    <name evidence="1" type="ORF">D6D19_04432</name>
</gene>
<accession>A0A4S9A702</accession>
<proteinExistence type="predicted"/>
<evidence type="ECO:0000313" key="1">
    <source>
        <dbReference type="EMBL" id="THW74920.1"/>
    </source>
</evidence>
<comment type="caution">
    <text evidence="1">The sequence shown here is derived from an EMBL/GenBank/DDBJ whole genome shotgun (WGS) entry which is preliminary data.</text>
</comment>
<sequence>MLLTRFALWRLGVRSGYANCLRFSMPDSPSSTLVPLLQPSFICNPLYRCRWNHQDCNKALARHSAACRCLWSPSPTTSQ</sequence>
<evidence type="ECO:0000313" key="2">
    <source>
        <dbReference type="Proteomes" id="UP000308802"/>
    </source>
</evidence>
<organism evidence="1 2">
    <name type="scientific">Aureobasidium pullulans</name>
    <name type="common">Black yeast</name>
    <name type="synonym">Pullularia pullulans</name>
    <dbReference type="NCBI Taxonomy" id="5580"/>
    <lineage>
        <taxon>Eukaryota</taxon>
        <taxon>Fungi</taxon>
        <taxon>Dikarya</taxon>
        <taxon>Ascomycota</taxon>
        <taxon>Pezizomycotina</taxon>
        <taxon>Dothideomycetes</taxon>
        <taxon>Dothideomycetidae</taxon>
        <taxon>Dothideales</taxon>
        <taxon>Saccotheciaceae</taxon>
        <taxon>Aureobasidium</taxon>
    </lineage>
</organism>